<gene>
    <name evidence="2" type="ORF">K469DRAFT_551918</name>
</gene>
<feature type="domain" description="2,6-dihydroxypyridine 3-monooxygenase substrate binding" evidence="1">
    <location>
        <begin position="1"/>
        <end position="54"/>
    </location>
</feature>
<proteinExistence type="predicted"/>
<evidence type="ECO:0000313" key="2">
    <source>
        <dbReference type="EMBL" id="KAF2192937.1"/>
    </source>
</evidence>
<dbReference type="Pfam" id="PF22607">
    <property type="entry name" value="FAD_binding-like"/>
    <property type="match status" value="1"/>
</dbReference>
<dbReference type="OrthoDB" id="16820at2759"/>
<keyword evidence="3" id="KW-1185">Reference proteome</keyword>
<dbReference type="AlphaFoldDB" id="A0A6A6EL91"/>
<protein>
    <recommendedName>
        <fullName evidence="1">2,6-dihydroxypyridine 3-monooxygenase substrate binding domain-containing protein</fullName>
    </recommendedName>
</protein>
<dbReference type="EMBL" id="ML994614">
    <property type="protein sequence ID" value="KAF2192937.1"/>
    <property type="molecule type" value="Genomic_DNA"/>
</dbReference>
<dbReference type="SUPFAM" id="SSF54373">
    <property type="entry name" value="FAD-linked reductases, C-terminal domain"/>
    <property type="match status" value="1"/>
</dbReference>
<dbReference type="InterPro" id="IPR054707">
    <property type="entry name" value="DhpH_subs-bd"/>
</dbReference>
<name>A0A6A6EL91_9PEZI</name>
<dbReference type="Gene3D" id="3.30.9.60">
    <property type="match status" value="1"/>
</dbReference>
<dbReference type="Proteomes" id="UP000800200">
    <property type="component" value="Unassembled WGS sequence"/>
</dbReference>
<accession>A0A6A6EL91</accession>
<evidence type="ECO:0000313" key="3">
    <source>
        <dbReference type="Proteomes" id="UP000800200"/>
    </source>
</evidence>
<sequence>MTDASGHHHNNTVPRGCLSEQVWNKVVKRAQGELAGPFAEIVTGAPSPFVTAATSFESDRASLFDEKLLRAGEAFLQFRPHIDLSCDLGASQCCLQLRPSKERWA</sequence>
<organism evidence="2 3">
    <name type="scientific">Zopfia rhizophila CBS 207.26</name>
    <dbReference type="NCBI Taxonomy" id="1314779"/>
    <lineage>
        <taxon>Eukaryota</taxon>
        <taxon>Fungi</taxon>
        <taxon>Dikarya</taxon>
        <taxon>Ascomycota</taxon>
        <taxon>Pezizomycotina</taxon>
        <taxon>Dothideomycetes</taxon>
        <taxon>Dothideomycetes incertae sedis</taxon>
        <taxon>Zopfiaceae</taxon>
        <taxon>Zopfia</taxon>
    </lineage>
</organism>
<evidence type="ECO:0000259" key="1">
    <source>
        <dbReference type="Pfam" id="PF22607"/>
    </source>
</evidence>
<reference evidence="2" key="1">
    <citation type="journal article" date="2020" name="Stud. Mycol.">
        <title>101 Dothideomycetes genomes: a test case for predicting lifestyles and emergence of pathogens.</title>
        <authorList>
            <person name="Haridas S."/>
            <person name="Albert R."/>
            <person name="Binder M."/>
            <person name="Bloem J."/>
            <person name="Labutti K."/>
            <person name="Salamov A."/>
            <person name="Andreopoulos B."/>
            <person name="Baker S."/>
            <person name="Barry K."/>
            <person name="Bills G."/>
            <person name="Bluhm B."/>
            <person name="Cannon C."/>
            <person name="Castanera R."/>
            <person name="Culley D."/>
            <person name="Daum C."/>
            <person name="Ezra D."/>
            <person name="Gonzalez J."/>
            <person name="Henrissat B."/>
            <person name="Kuo A."/>
            <person name="Liang C."/>
            <person name="Lipzen A."/>
            <person name="Lutzoni F."/>
            <person name="Magnuson J."/>
            <person name="Mondo S."/>
            <person name="Nolan M."/>
            <person name="Ohm R."/>
            <person name="Pangilinan J."/>
            <person name="Park H.-J."/>
            <person name="Ramirez L."/>
            <person name="Alfaro M."/>
            <person name="Sun H."/>
            <person name="Tritt A."/>
            <person name="Yoshinaga Y."/>
            <person name="Zwiers L.-H."/>
            <person name="Turgeon B."/>
            <person name="Goodwin S."/>
            <person name="Spatafora J."/>
            <person name="Crous P."/>
            <person name="Grigoriev I."/>
        </authorList>
    </citation>
    <scope>NUCLEOTIDE SEQUENCE</scope>
    <source>
        <strain evidence="2">CBS 207.26</strain>
    </source>
</reference>